<keyword evidence="2" id="KW-1003">Cell membrane</keyword>
<evidence type="ECO:0000256" key="3">
    <source>
        <dbReference type="ARBA" id="ARBA00022692"/>
    </source>
</evidence>
<keyword evidence="5 6" id="KW-0472">Membrane</keyword>
<feature type="domain" description="DUF2179" evidence="7">
    <location>
        <begin position="111"/>
        <end position="163"/>
    </location>
</feature>
<evidence type="ECO:0000256" key="4">
    <source>
        <dbReference type="ARBA" id="ARBA00022989"/>
    </source>
</evidence>
<feature type="transmembrane region" description="Helical" evidence="6">
    <location>
        <begin position="63"/>
        <end position="87"/>
    </location>
</feature>
<keyword evidence="3 6" id="KW-0812">Transmembrane</keyword>
<dbReference type="PANTHER" id="PTHR40060">
    <property type="entry name" value="UPF0316 PROTEIN YEBE"/>
    <property type="match status" value="1"/>
</dbReference>
<evidence type="ECO:0000313" key="10">
    <source>
        <dbReference type="Proteomes" id="UP000886725"/>
    </source>
</evidence>
<dbReference type="InterPro" id="IPR022930">
    <property type="entry name" value="UPF0316"/>
</dbReference>
<dbReference type="Pfam" id="PF10035">
    <property type="entry name" value="DUF2179"/>
    <property type="match status" value="1"/>
</dbReference>
<evidence type="ECO:0000259" key="8">
    <source>
        <dbReference type="Pfam" id="PF18955"/>
    </source>
</evidence>
<comment type="subcellular location">
    <subcellularLocation>
        <location evidence="1">Cell membrane</location>
        <topology evidence="1">Multi-pass membrane protein</topology>
    </subcellularLocation>
</comment>
<dbReference type="Gene3D" id="3.30.70.120">
    <property type="match status" value="1"/>
</dbReference>
<keyword evidence="4 6" id="KW-1133">Transmembrane helix</keyword>
<evidence type="ECO:0000313" key="9">
    <source>
        <dbReference type="EMBL" id="HIQ65337.1"/>
    </source>
</evidence>
<dbReference type="Proteomes" id="UP000886725">
    <property type="component" value="Unassembled WGS sequence"/>
</dbReference>
<dbReference type="EMBL" id="DVFU01000122">
    <property type="protein sequence ID" value="HIQ65337.1"/>
    <property type="molecule type" value="Genomic_DNA"/>
</dbReference>
<evidence type="ECO:0000256" key="1">
    <source>
        <dbReference type="ARBA" id="ARBA00004651"/>
    </source>
</evidence>
<proteinExistence type="predicted"/>
<feature type="transmembrane region" description="Helical" evidence="6">
    <location>
        <begin position="34"/>
        <end position="51"/>
    </location>
</feature>
<comment type="caution">
    <text evidence="9">The sequence shown here is derived from an EMBL/GenBank/DDBJ whole genome shotgun (WGS) entry which is preliminary data.</text>
</comment>
<evidence type="ECO:0000256" key="6">
    <source>
        <dbReference type="SAM" id="Phobius"/>
    </source>
</evidence>
<evidence type="ECO:0000256" key="2">
    <source>
        <dbReference type="ARBA" id="ARBA00022475"/>
    </source>
</evidence>
<reference evidence="9" key="1">
    <citation type="submission" date="2020-10" db="EMBL/GenBank/DDBJ databases">
        <authorList>
            <person name="Gilroy R."/>
        </authorList>
    </citation>
    <scope>NUCLEOTIDE SEQUENCE</scope>
    <source>
        <strain evidence="9">CHK165-10780</strain>
    </source>
</reference>
<protein>
    <submittedName>
        <fullName evidence="9">DUF2179 domain-containing protein</fullName>
    </submittedName>
</protein>
<organism evidence="9 10">
    <name type="scientific">Candidatus Faecenecus gallistercoris</name>
    <dbReference type="NCBI Taxonomy" id="2840793"/>
    <lineage>
        <taxon>Bacteria</taxon>
        <taxon>Bacillati</taxon>
        <taxon>Bacillota</taxon>
        <taxon>Bacillota incertae sedis</taxon>
        <taxon>Candidatus Faecenecus</taxon>
    </lineage>
</organism>
<dbReference type="CDD" id="cd16381">
    <property type="entry name" value="YitT_C_like_1"/>
    <property type="match status" value="1"/>
</dbReference>
<dbReference type="InterPro" id="IPR044035">
    <property type="entry name" value="DUF5698"/>
</dbReference>
<feature type="domain" description="DUF5698" evidence="8">
    <location>
        <begin position="22"/>
        <end position="79"/>
    </location>
</feature>
<dbReference type="InterPro" id="IPR019264">
    <property type="entry name" value="DUF2179"/>
</dbReference>
<gene>
    <name evidence="9" type="ORF">IAC85_06325</name>
</gene>
<dbReference type="Pfam" id="PF18955">
    <property type="entry name" value="DUF5698"/>
    <property type="match status" value="1"/>
</dbReference>
<accession>A0A9D0Z0H1</accession>
<evidence type="ECO:0000259" key="7">
    <source>
        <dbReference type="Pfam" id="PF10035"/>
    </source>
</evidence>
<dbReference type="PANTHER" id="PTHR40060:SF1">
    <property type="entry name" value="UPF0316 PROTEIN YEBE"/>
    <property type="match status" value="1"/>
</dbReference>
<dbReference type="GO" id="GO:0005886">
    <property type="term" value="C:plasma membrane"/>
    <property type="evidence" value="ECO:0007669"/>
    <property type="project" value="UniProtKB-SubCell"/>
</dbReference>
<name>A0A9D0Z0H1_9FIRM</name>
<sequence length="169" mass="19039">MTLFFLCLKIFLARIVDVSLGTIRTILTVKERSFLASLIGFVEVLVWFIIVQEALNTTETSIVIAISYALGFAAGTYIGSILSRIFITGNLSVQVITTKEELVTLLREKGYGVSIMDITGREKKNQMMLFIEIIDKNMNHLESLIHKVDPKAFIVVNETKYVQNGYLLK</sequence>
<evidence type="ECO:0000256" key="5">
    <source>
        <dbReference type="ARBA" id="ARBA00023136"/>
    </source>
</evidence>
<reference evidence="9" key="2">
    <citation type="journal article" date="2021" name="PeerJ">
        <title>Extensive microbial diversity within the chicken gut microbiome revealed by metagenomics and culture.</title>
        <authorList>
            <person name="Gilroy R."/>
            <person name="Ravi A."/>
            <person name="Getino M."/>
            <person name="Pursley I."/>
            <person name="Horton D.L."/>
            <person name="Alikhan N.F."/>
            <person name="Baker D."/>
            <person name="Gharbi K."/>
            <person name="Hall N."/>
            <person name="Watson M."/>
            <person name="Adriaenssens E.M."/>
            <person name="Foster-Nyarko E."/>
            <person name="Jarju S."/>
            <person name="Secka A."/>
            <person name="Antonio M."/>
            <person name="Oren A."/>
            <person name="Chaudhuri R.R."/>
            <person name="La Ragione R."/>
            <person name="Hildebrand F."/>
            <person name="Pallen M.J."/>
        </authorList>
    </citation>
    <scope>NUCLEOTIDE SEQUENCE</scope>
    <source>
        <strain evidence="9">CHK165-10780</strain>
    </source>
</reference>
<dbReference type="InterPro" id="IPR015867">
    <property type="entry name" value="N-reg_PII/ATP_PRibTrfase_C"/>
</dbReference>
<dbReference type="AlphaFoldDB" id="A0A9D0Z0H1"/>